<comment type="subunit">
    <text evidence="2">Monomer. Binds 30S ribosomal subunits, but not 50S ribosomal subunits or 70S ribosomes.</text>
</comment>
<dbReference type="KEGG" id="kko:Kkor_0306"/>
<dbReference type="InterPro" id="IPR000238">
    <property type="entry name" value="RbfA"/>
</dbReference>
<dbReference type="Gene3D" id="3.30.300.20">
    <property type="match status" value="1"/>
</dbReference>
<comment type="function">
    <text evidence="2">One of several proteins that assist in the late maturation steps of the functional core of the 30S ribosomal subunit. Associates with free 30S ribosomal subunits (but not with 30S subunits that are part of 70S ribosomes or polysomes). Required for efficient processing of 16S rRNA. May interact with the 5'-terminal helix region of 16S rRNA.</text>
</comment>
<dbReference type="GO" id="GO:0005829">
    <property type="term" value="C:cytosol"/>
    <property type="evidence" value="ECO:0007669"/>
    <property type="project" value="TreeGrafter"/>
</dbReference>
<organism evidence="3 4">
    <name type="scientific">Kangiella koreensis (strain DSM 16069 / JCM 12317 / KCTC 12182 / SW-125)</name>
    <dbReference type="NCBI Taxonomy" id="523791"/>
    <lineage>
        <taxon>Bacteria</taxon>
        <taxon>Pseudomonadati</taxon>
        <taxon>Pseudomonadota</taxon>
        <taxon>Gammaproteobacteria</taxon>
        <taxon>Kangiellales</taxon>
        <taxon>Kangiellaceae</taxon>
        <taxon>Kangiella</taxon>
    </lineage>
</organism>
<comment type="subcellular location">
    <subcellularLocation>
        <location evidence="2">Cytoplasm</location>
    </subcellularLocation>
</comment>
<dbReference type="PANTHER" id="PTHR33515">
    <property type="entry name" value="RIBOSOME-BINDING FACTOR A, CHLOROPLASTIC-RELATED"/>
    <property type="match status" value="1"/>
</dbReference>
<dbReference type="GO" id="GO:0043024">
    <property type="term" value="F:ribosomal small subunit binding"/>
    <property type="evidence" value="ECO:0007669"/>
    <property type="project" value="TreeGrafter"/>
</dbReference>
<dbReference type="PANTHER" id="PTHR33515:SF1">
    <property type="entry name" value="RIBOSOME-BINDING FACTOR A, CHLOROPLASTIC-RELATED"/>
    <property type="match status" value="1"/>
</dbReference>
<dbReference type="HAMAP" id="MF_00003">
    <property type="entry name" value="RbfA"/>
    <property type="match status" value="1"/>
</dbReference>
<dbReference type="GO" id="GO:0030490">
    <property type="term" value="P:maturation of SSU-rRNA"/>
    <property type="evidence" value="ECO:0007669"/>
    <property type="project" value="UniProtKB-UniRule"/>
</dbReference>
<dbReference type="NCBIfam" id="TIGR00082">
    <property type="entry name" value="rbfA"/>
    <property type="match status" value="1"/>
</dbReference>
<evidence type="ECO:0000256" key="1">
    <source>
        <dbReference type="ARBA" id="ARBA00022517"/>
    </source>
</evidence>
<dbReference type="RefSeq" id="WP_012800242.1">
    <property type="nucleotide sequence ID" value="NC_013166.1"/>
</dbReference>
<dbReference type="InParanoid" id="C7R7H8"/>
<dbReference type="InterPro" id="IPR023799">
    <property type="entry name" value="RbfA_dom_sf"/>
</dbReference>
<protein>
    <recommendedName>
        <fullName evidence="2">Ribosome-binding factor A</fullName>
    </recommendedName>
</protein>
<dbReference type="EMBL" id="CP001707">
    <property type="protein sequence ID" value="ACV25727.1"/>
    <property type="molecule type" value="Genomic_DNA"/>
</dbReference>
<dbReference type="InterPro" id="IPR020053">
    <property type="entry name" value="Ribosome-bd_factorA_CS"/>
</dbReference>
<sequence length="122" mass="13596">MSQARAKRVADQIQRDLAVLLQREMKDPRLGIVTVSGVEVTSDLQNAKVFVTFLGKDEEQEIKQALEVLTGAAGFLRSQLAKSIRMRSVPSLRFLFDKSIVEGQKMTSLIDKAISEDESKKS</sequence>
<dbReference type="eggNOG" id="COG0858">
    <property type="taxonomic scope" value="Bacteria"/>
</dbReference>
<gene>
    <name evidence="2" type="primary">rbfA</name>
    <name evidence="3" type="ordered locus">Kkor_0306</name>
</gene>
<accession>C7R7H8</accession>
<dbReference type="FunCoup" id="C7R7H8">
    <property type="interactions" value="474"/>
</dbReference>
<dbReference type="HOGENOM" id="CLU_089475_5_0_6"/>
<proteinExistence type="inferred from homology"/>
<dbReference type="SUPFAM" id="SSF89919">
    <property type="entry name" value="Ribosome-binding factor A, RbfA"/>
    <property type="match status" value="1"/>
</dbReference>
<dbReference type="STRING" id="523791.Kkor_0306"/>
<dbReference type="OrthoDB" id="307788at2"/>
<name>C7R7H8_KANKD</name>
<dbReference type="InterPro" id="IPR015946">
    <property type="entry name" value="KH_dom-like_a/b"/>
</dbReference>
<dbReference type="AlphaFoldDB" id="C7R7H8"/>
<dbReference type="Proteomes" id="UP000001231">
    <property type="component" value="Chromosome"/>
</dbReference>
<keyword evidence="1 2" id="KW-0690">Ribosome biogenesis</keyword>
<evidence type="ECO:0000313" key="4">
    <source>
        <dbReference type="Proteomes" id="UP000001231"/>
    </source>
</evidence>
<dbReference type="PROSITE" id="PS01319">
    <property type="entry name" value="RBFA"/>
    <property type="match status" value="1"/>
</dbReference>
<evidence type="ECO:0000313" key="3">
    <source>
        <dbReference type="EMBL" id="ACV25727.1"/>
    </source>
</evidence>
<dbReference type="Pfam" id="PF02033">
    <property type="entry name" value="RBFA"/>
    <property type="match status" value="1"/>
</dbReference>
<keyword evidence="4" id="KW-1185">Reference proteome</keyword>
<reference evidence="3 4" key="1">
    <citation type="journal article" date="2009" name="Stand. Genomic Sci.">
        <title>Complete genome sequence of Kangiella koreensis type strain (SW-125).</title>
        <authorList>
            <person name="Han C."/>
            <person name="Sikorski J."/>
            <person name="Lapidus A."/>
            <person name="Nolan M."/>
            <person name="Glavina Del Rio T."/>
            <person name="Tice H."/>
            <person name="Cheng J.F."/>
            <person name="Lucas S."/>
            <person name="Chen F."/>
            <person name="Copeland A."/>
            <person name="Ivanova N."/>
            <person name="Mavromatis K."/>
            <person name="Ovchinnikova G."/>
            <person name="Pati A."/>
            <person name="Bruce D."/>
            <person name="Goodwin L."/>
            <person name="Pitluck S."/>
            <person name="Chen A."/>
            <person name="Palaniappan K."/>
            <person name="Land M."/>
            <person name="Hauser L."/>
            <person name="Chang Y.J."/>
            <person name="Jeffries C.D."/>
            <person name="Chain P."/>
            <person name="Saunders E."/>
            <person name="Brettin T."/>
            <person name="Goker M."/>
            <person name="Tindall B.J."/>
            <person name="Bristow J."/>
            <person name="Eisen J.A."/>
            <person name="Markowitz V."/>
            <person name="Hugenholtz P."/>
            <person name="Kyrpides N.C."/>
            <person name="Klenk H.P."/>
            <person name="Detter J.C."/>
        </authorList>
    </citation>
    <scope>NUCLEOTIDE SEQUENCE [LARGE SCALE GENOMIC DNA]</scope>
    <source>
        <strain evidence="4">DSM 16069 / KCTC 12182 / SW-125</strain>
    </source>
</reference>
<keyword evidence="2" id="KW-0963">Cytoplasm</keyword>
<comment type="similarity">
    <text evidence="2">Belongs to the RbfA family.</text>
</comment>
<evidence type="ECO:0000256" key="2">
    <source>
        <dbReference type="HAMAP-Rule" id="MF_00003"/>
    </source>
</evidence>